<dbReference type="EMBL" id="JAHRIO010033521">
    <property type="protein sequence ID" value="MEQ2169634.1"/>
    <property type="molecule type" value="Genomic_DNA"/>
</dbReference>
<feature type="region of interest" description="Disordered" evidence="1">
    <location>
        <begin position="1"/>
        <end position="24"/>
    </location>
</feature>
<keyword evidence="3" id="KW-1185">Reference proteome</keyword>
<proteinExistence type="predicted"/>
<gene>
    <name evidence="2" type="ORF">GOODEAATRI_027258</name>
</gene>
<organism evidence="2 3">
    <name type="scientific">Goodea atripinnis</name>
    <dbReference type="NCBI Taxonomy" id="208336"/>
    <lineage>
        <taxon>Eukaryota</taxon>
        <taxon>Metazoa</taxon>
        <taxon>Chordata</taxon>
        <taxon>Craniata</taxon>
        <taxon>Vertebrata</taxon>
        <taxon>Euteleostomi</taxon>
        <taxon>Actinopterygii</taxon>
        <taxon>Neopterygii</taxon>
        <taxon>Teleostei</taxon>
        <taxon>Neoteleostei</taxon>
        <taxon>Acanthomorphata</taxon>
        <taxon>Ovalentaria</taxon>
        <taxon>Atherinomorphae</taxon>
        <taxon>Cyprinodontiformes</taxon>
        <taxon>Goodeidae</taxon>
        <taxon>Goodea</taxon>
    </lineage>
</organism>
<name>A0ABV0NFI2_9TELE</name>
<evidence type="ECO:0000313" key="2">
    <source>
        <dbReference type="EMBL" id="MEQ2169634.1"/>
    </source>
</evidence>
<accession>A0ABV0NFI2</accession>
<evidence type="ECO:0000313" key="3">
    <source>
        <dbReference type="Proteomes" id="UP001476798"/>
    </source>
</evidence>
<comment type="caution">
    <text evidence="2">The sequence shown here is derived from an EMBL/GenBank/DDBJ whole genome shotgun (WGS) entry which is preliminary data.</text>
</comment>
<evidence type="ECO:0000256" key="1">
    <source>
        <dbReference type="SAM" id="MobiDB-lite"/>
    </source>
</evidence>
<reference evidence="2 3" key="1">
    <citation type="submission" date="2021-06" db="EMBL/GenBank/DDBJ databases">
        <authorList>
            <person name="Palmer J.M."/>
        </authorList>
    </citation>
    <scope>NUCLEOTIDE SEQUENCE [LARGE SCALE GENOMIC DNA]</scope>
    <source>
        <strain evidence="2 3">GA_2019</strain>
        <tissue evidence="2">Muscle</tissue>
    </source>
</reference>
<sequence>MLSFKTPARRPAVSLRSGSDLHSPGAQCCAEDLCTCLSTLQPHSLDRRDYFSLDGHYQAAAQAHLPTAGPSSVVKTRPLREFQSERQNPAGFHQP</sequence>
<dbReference type="Proteomes" id="UP001476798">
    <property type="component" value="Unassembled WGS sequence"/>
</dbReference>
<protein>
    <submittedName>
        <fullName evidence="2">Uncharacterized protein</fullName>
    </submittedName>
</protein>